<name>B8GG41_METPE</name>
<dbReference type="AlphaFoldDB" id="B8GG41"/>
<dbReference type="KEGG" id="mpl:Mpal_0751"/>
<keyword evidence="1" id="KW-0812">Transmembrane</keyword>
<accession>B8GG41</accession>
<dbReference type="EMBL" id="CP001338">
    <property type="protein sequence ID" value="ACL16115.1"/>
    <property type="molecule type" value="Genomic_DNA"/>
</dbReference>
<proteinExistence type="predicted"/>
<feature type="transmembrane region" description="Helical" evidence="1">
    <location>
        <begin position="262"/>
        <end position="284"/>
    </location>
</feature>
<evidence type="ECO:0008006" key="4">
    <source>
        <dbReference type="Google" id="ProtNLM"/>
    </source>
</evidence>
<dbReference type="eggNOG" id="arCOG06903">
    <property type="taxonomic scope" value="Archaea"/>
</dbReference>
<evidence type="ECO:0000313" key="3">
    <source>
        <dbReference type="Proteomes" id="UP000002457"/>
    </source>
</evidence>
<protein>
    <recommendedName>
        <fullName evidence="4">DUF308 domain-containing protein</fullName>
    </recommendedName>
</protein>
<dbReference type="Proteomes" id="UP000002457">
    <property type="component" value="Chromosome"/>
</dbReference>
<feature type="transmembrane region" description="Helical" evidence="1">
    <location>
        <begin position="236"/>
        <end position="256"/>
    </location>
</feature>
<organism evidence="2 3">
    <name type="scientific">Methanosphaerula palustris (strain ATCC BAA-1556 / DSM 19958 / E1-9c)</name>
    <dbReference type="NCBI Taxonomy" id="521011"/>
    <lineage>
        <taxon>Archaea</taxon>
        <taxon>Methanobacteriati</taxon>
        <taxon>Methanobacteriota</taxon>
        <taxon>Stenosarchaea group</taxon>
        <taxon>Methanomicrobia</taxon>
        <taxon>Methanomicrobiales</taxon>
        <taxon>Methanoregulaceae</taxon>
        <taxon>Methanosphaerula</taxon>
    </lineage>
</organism>
<evidence type="ECO:0000256" key="1">
    <source>
        <dbReference type="SAM" id="Phobius"/>
    </source>
</evidence>
<feature type="transmembrane region" description="Helical" evidence="1">
    <location>
        <begin position="122"/>
        <end position="145"/>
    </location>
</feature>
<gene>
    <name evidence="2" type="ordered locus">Mpal_0751</name>
</gene>
<dbReference type="HOGENOM" id="CLU_935722_0_0_2"/>
<keyword evidence="3" id="KW-1185">Reference proteome</keyword>
<evidence type="ECO:0000313" key="2">
    <source>
        <dbReference type="EMBL" id="ACL16115.1"/>
    </source>
</evidence>
<feature type="transmembrane region" description="Helical" evidence="1">
    <location>
        <begin position="151"/>
        <end position="169"/>
    </location>
</feature>
<feature type="transmembrane region" description="Helical" evidence="1">
    <location>
        <begin position="205"/>
        <end position="224"/>
    </location>
</feature>
<reference evidence="2 3" key="1">
    <citation type="journal article" date="2015" name="Genome Announc.">
        <title>Complete Genome Sequence of Methanosphaerula palustris E1-9CT, a Hydrogenotrophic Methanogen Isolated from a Minerotrophic Fen Peatland.</title>
        <authorList>
            <person name="Cadillo-Quiroz H."/>
            <person name="Browne P."/>
            <person name="Kyrpides N."/>
            <person name="Woyke T."/>
            <person name="Goodwin L."/>
            <person name="Detter C."/>
            <person name="Yavitt J.B."/>
            <person name="Zinder S.H."/>
        </authorList>
    </citation>
    <scope>NUCLEOTIDE SEQUENCE [LARGE SCALE GENOMIC DNA]</scope>
    <source>
        <strain evidence="3">ATCC BAA-1556 / DSM 19958 / E1-9c</strain>
    </source>
</reference>
<dbReference type="OrthoDB" id="12193at2157"/>
<keyword evidence="1" id="KW-1133">Transmembrane helix</keyword>
<keyword evidence="1" id="KW-0472">Membrane</keyword>
<feature type="transmembrane region" description="Helical" evidence="1">
    <location>
        <begin position="181"/>
        <end position="199"/>
    </location>
</feature>
<sequence>MTKIDDYLDQLHHGVWEVVIPKDDVTDPLSDEWKRSPINIPTPGTLASYRKGQYHVHETKNEWRVHLDRYDPKVHPTLHLIDDAPLFLMIFDTMVMLFSEARGRSNTIENKMKDQQTLLKNGFSFGIFLLFLGSTFIISPTFYYYGIFQVFLPFVVIIIGFVFIGRGISWHPLQSAEPKKIVKGGAIILIGLVLSAFPIMIWNVILLSVLCIWMLSSAILLLNRVRKGKSAVIEGFYSRFAIAVVSLLLAIGVFIIPGEILTLFMMISGVIIILIGCTVIGTTLKLRSRSHISPKNMLS</sequence>
<dbReference type="RefSeq" id="WP_012617434.1">
    <property type="nucleotide sequence ID" value="NC_011832.1"/>
</dbReference>
<dbReference type="GeneID" id="7270492"/>